<dbReference type="OrthoDB" id="279839at2"/>
<dbReference type="Proteomes" id="UP000315471">
    <property type="component" value="Unassembled WGS sequence"/>
</dbReference>
<feature type="compositionally biased region" description="Basic and acidic residues" evidence="2">
    <location>
        <begin position="73"/>
        <end position="82"/>
    </location>
</feature>
<gene>
    <name evidence="3" type="ORF">Q31b_11970</name>
</gene>
<keyword evidence="1" id="KW-0175">Coiled coil</keyword>
<keyword evidence="4" id="KW-1185">Reference proteome</keyword>
<sequence>MAGDLEDFLRRAAQRRQAKAGGGNAPAGGRTQQPQRPQSQQPQRQTPQRQTPQRQKPQRQKPQRQKPQYSNSRTERVARPVDEEIVVAEVVEDVDSQWNQRRRKIEDAKRAAKQAEQEAAQAFSKLKSPAGTQALPASKNENSKVTGFTIEDLVQVLHRPGGMQQAVLLREILDRPEHRW</sequence>
<dbReference type="AlphaFoldDB" id="A0A5C6EFK1"/>
<reference evidence="3 4" key="1">
    <citation type="submission" date="2019-02" db="EMBL/GenBank/DDBJ databases">
        <title>Deep-cultivation of Planctomycetes and their phenomic and genomic characterization uncovers novel biology.</title>
        <authorList>
            <person name="Wiegand S."/>
            <person name="Jogler M."/>
            <person name="Boedeker C."/>
            <person name="Pinto D."/>
            <person name="Vollmers J."/>
            <person name="Rivas-Marin E."/>
            <person name="Kohn T."/>
            <person name="Peeters S.H."/>
            <person name="Heuer A."/>
            <person name="Rast P."/>
            <person name="Oberbeckmann S."/>
            <person name="Bunk B."/>
            <person name="Jeske O."/>
            <person name="Meyerdierks A."/>
            <person name="Storesund J.E."/>
            <person name="Kallscheuer N."/>
            <person name="Luecker S."/>
            <person name="Lage O.M."/>
            <person name="Pohl T."/>
            <person name="Merkel B.J."/>
            <person name="Hornburger P."/>
            <person name="Mueller R.-W."/>
            <person name="Bruemmer F."/>
            <person name="Labrenz M."/>
            <person name="Spormann A.M."/>
            <person name="Op Den Camp H."/>
            <person name="Overmann J."/>
            <person name="Amann R."/>
            <person name="Jetten M.S.M."/>
            <person name="Mascher T."/>
            <person name="Medema M.H."/>
            <person name="Devos D.P."/>
            <person name="Kaster A.-K."/>
            <person name="Ovreas L."/>
            <person name="Rohde M."/>
            <person name="Galperin M.Y."/>
            <person name="Jogler C."/>
        </authorList>
    </citation>
    <scope>NUCLEOTIDE SEQUENCE [LARGE SCALE GENOMIC DNA]</scope>
    <source>
        <strain evidence="3 4">Q31b</strain>
    </source>
</reference>
<feature type="region of interest" description="Disordered" evidence="2">
    <location>
        <begin position="1"/>
        <end position="82"/>
    </location>
</feature>
<comment type="caution">
    <text evidence="3">The sequence shown here is derived from an EMBL/GenBank/DDBJ whole genome shotgun (WGS) entry which is preliminary data.</text>
</comment>
<feature type="compositionally biased region" description="Low complexity" evidence="2">
    <location>
        <begin position="27"/>
        <end position="55"/>
    </location>
</feature>
<protein>
    <submittedName>
        <fullName evidence="3">Uncharacterized protein</fullName>
    </submittedName>
</protein>
<evidence type="ECO:0000313" key="3">
    <source>
        <dbReference type="EMBL" id="TWU46019.1"/>
    </source>
</evidence>
<evidence type="ECO:0000313" key="4">
    <source>
        <dbReference type="Proteomes" id="UP000315471"/>
    </source>
</evidence>
<accession>A0A5C6EFK1</accession>
<dbReference type="EMBL" id="SJPY01000001">
    <property type="protein sequence ID" value="TWU46019.1"/>
    <property type="molecule type" value="Genomic_DNA"/>
</dbReference>
<feature type="coiled-coil region" evidence="1">
    <location>
        <begin position="98"/>
        <end position="125"/>
    </location>
</feature>
<proteinExistence type="predicted"/>
<organism evidence="3 4">
    <name type="scientific">Novipirellula aureliae</name>
    <dbReference type="NCBI Taxonomy" id="2527966"/>
    <lineage>
        <taxon>Bacteria</taxon>
        <taxon>Pseudomonadati</taxon>
        <taxon>Planctomycetota</taxon>
        <taxon>Planctomycetia</taxon>
        <taxon>Pirellulales</taxon>
        <taxon>Pirellulaceae</taxon>
        <taxon>Novipirellula</taxon>
    </lineage>
</organism>
<dbReference type="RefSeq" id="WP_146598620.1">
    <property type="nucleotide sequence ID" value="NZ_SJPY01000001.1"/>
</dbReference>
<evidence type="ECO:0000256" key="1">
    <source>
        <dbReference type="SAM" id="Coils"/>
    </source>
</evidence>
<evidence type="ECO:0000256" key="2">
    <source>
        <dbReference type="SAM" id="MobiDB-lite"/>
    </source>
</evidence>
<name>A0A5C6EFK1_9BACT</name>